<dbReference type="AlphaFoldDB" id="A0A433QXA7"/>
<evidence type="ECO:0000313" key="2">
    <source>
        <dbReference type="Proteomes" id="UP000274822"/>
    </source>
</evidence>
<evidence type="ECO:0000313" key="1">
    <source>
        <dbReference type="EMBL" id="RUS34441.1"/>
    </source>
</evidence>
<sequence>MESTHFNVSIDVAAKRSYTIPSRNNSVIQLPRQSSVGLEQDATTWNYEAVTGSLKFGSMLYMHDPSTVDADTTIGFGVTNYKDNEEDYWSVIYIRGDGKGKGRYHTNLPLEDHQLRFLSYDGTDRRRIRSKNFVGRSLNIVGNIYILDDGKTLLIRNASLWWT</sequence>
<accession>A0A433QXA7</accession>
<reference evidence="1 2" key="1">
    <citation type="journal article" date="2018" name="New Phytol.">
        <title>Phylogenomics of Endogonaceae and evolution of mycorrhizas within Mucoromycota.</title>
        <authorList>
            <person name="Chang Y."/>
            <person name="Desiro A."/>
            <person name="Na H."/>
            <person name="Sandor L."/>
            <person name="Lipzen A."/>
            <person name="Clum A."/>
            <person name="Barry K."/>
            <person name="Grigoriev I.V."/>
            <person name="Martin F.M."/>
            <person name="Stajich J.E."/>
            <person name="Smith M.E."/>
            <person name="Bonito G."/>
            <person name="Spatafora J.W."/>
        </authorList>
    </citation>
    <scope>NUCLEOTIDE SEQUENCE [LARGE SCALE GENOMIC DNA]</scope>
    <source>
        <strain evidence="1 2">AD002</strain>
    </source>
</reference>
<name>A0A433QXA7_9FUNG</name>
<dbReference type="EMBL" id="RBNJ01000484">
    <property type="protein sequence ID" value="RUS34441.1"/>
    <property type="molecule type" value="Genomic_DNA"/>
</dbReference>
<keyword evidence="2" id="KW-1185">Reference proteome</keyword>
<protein>
    <submittedName>
        <fullName evidence="1">Uncharacterized protein</fullName>
    </submittedName>
</protein>
<gene>
    <name evidence="1" type="ORF">BC938DRAFT_480375</name>
</gene>
<dbReference type="Proteomes" id="UP000274822">
    <property type="component" value="Unassembled WGS sequence"/>
</dbReference>
<comment type="caution">
    <text evidence="1">The sequence shown here is derived from an EMBL/GenBank/DDBJ whole genome shotgun (WGS) entry which is preliminary data.</text>
</comment>
<proteinExistence type="predicted"/>
<organism evidence="1 2">
    <name type="scientific">Jimgerdemannia flammicorona</name>
    <dbReference type="NCBI Taxonomy" id="994334"/>
    <lineage>
        <taxon>Eukaryota</taxon>
        <taxon>Fungi</taxon>
        <taxon>Fungi incertae sedis</taxon>
        <taxon>Mucoromycota</taxon>
        <taxon>Mucoromycotina</taxon>
        <taxon>Endogonomycetes</taxon>
        <taxon>Endogonales</taxon>
        <taxon>Endogonaceae</taxon>
        <taxon>Jimgerdemannia</taxon>
    </lineage>
</organism>